<dbReference type="Gene3D" id="2.30.29.70">
    <property type="entry name" value="Proteasomal ubiquitin receptor Rpn13/ADRM1"/>
    <property type="match status" value="1"/>
</dbReference>
<name>G8BPD2_TETPH</name>
<dbReference type="RefSeq" id="XP_003684297.1">
    <property type="nucleotide sequence ID" value="XM_003684249.1"/>
</dbReference>
<dbReference type="OrthoDB" id="340431at2759"/>
<dbReference type="GO" id="GO:0005634">
    <property type="term" value="C:nucleus"/>
    <property type="evidence" value="ECO:0007669"/>
    <property type="project" value="UniProtKB-SubCell"/>
</dbReference>
<comment type="subcellular location">
    <subcellularLocation>
        <location evidence="2">Cytoplasm</location>
    </subcellularLocation>
    <subcellularLocation>
        <location evidence="1">Nucleus</location>
    </subcellularLocation>
</comment>
<dbReference type="InterPro" id="IPR044868">
    <property type="entry name" value="Rpn13/ADRM1_Pru"/>
</dbReference>
<keyword evidence="9" id="KW-1185">Reference proteome</keyword>
<dbReference type="KEGG" id="tpf:TPHA_0B01910"/>
<dbReference type="AlphaFoldDB" id="G8BPD2"/>
<dbReference type="EMBL" id="HE612857">
    <property type="protein sequence ID" value="CCE61863.1"/>
    <property type="molecule type" value="Genomic_DNA"/>
</dbReference>
<keyword evidence="5" id="KW-0539">Nucleus</keyword>
<evidence type="ECO:0000256" key="6">
    <source>
        <dbReference type="SAM" id="MobiDB-lite"/>
    </source>
</evidence>
<dbReference type="GeneID" id="11535094"/>
<dbReference type="GO" id="GO:0008541">
    <property type="term" value="C:proteasome regulatory particle, lid subcomplex"/>
    <property type="evidence" value="ECO:0007669"/>
    <property type="project" value="EnsemblFungi"/>
</dbReference>
<dbReference type="eggNOG" id="KOG3037">
    <property type="taxonomic scope" value="Eukaryota"/>
</dbReference>
<feature type="region of interest" description="Disordered" evidence="6">
    <location>
        <begin position="140"/>
        <end position="159"/>
    </location>
</feature>
<dbReference type="STRING" id="1071381.G8BPD2"/>
<dbReference type="GO" id="GO:0070628">
    <property type="term" value="F:proteasome binding"/>
    <property type="evidence" value="ECO:0007669"/>
    <property type="project" value="TreeGrafter"/>
</dbReference>
<evidence type="ECO:0000313" key="8">
    <source>
        <dbReference type="EMBL" id="CCE61863.1"/>
    </source>
</evidence>
<dbReference type="GO" id="GO:0061133">
    <property type="term" value="F:endopeptidase activator activity"/>
    <property type="evidence" value="ECO:0007669"/>
    <property type="project" value="TreeGrafter"/>
</dbReference>
<reference evidence="8 9" key="1">
    <citation type="journal article" date="2011" name="Proc. Natl. Acad. Sci. U.S.A.">
        <title>Evolutionary erosion of yeast sex chromosomes by mating-type switching accidents.</title>
        <authorList>
            <person name="Gordon J.L."/>
            <person name="Armisen D."/>
            <person name="Proux-Wera E."/>
            <person name="Oheigeartaigh S.S."/>
            <person name="Byrne K.P."/>
            <person name="Wolfe K.H."/>
        </authorList>
    </citation>
    <scope>NUCLEOTIDE SEQUENCE [LARGE SCALE GENOMIC DNA]</scope>
    <source>
        <strain evidence="9">ATCC 24235 / CBS 4417 / NBRC 1672 / NRRL Y-8282 / UCD 70-5</strain>
    </source>
</reference>
<organism evidence="8 9">
    <name type="scientific">Tetrapisispora phaffii (strain ATCC 24235 / CBS 4417 / NBRC 1672 / NRRL Y-8282 / UCD 70-5)</name>
    <name type="common">Yeast</name>
    <name type="synonym">Fabospora phaffii</name>
    <dbReference type="NCBI Taxonomy" id="1071381"/>
    <lineage>
        <taxon>Eukaryota</taxon>
        <taxon>Fungi</taxon>
        <taxon>Dikarya</taxon>
        <taxon>Ascomycota</taxon>
        <taxon>Saccharomycotina</taxon>
        <taxon>Saccharomycetes</taxon>
        <taxon>Saccharomycetales</taxon>
        <taxon>Saccharomycetaceae</taxon>
        <taxon>Tetrapisispora</taxon>
    </lineage>
</organism>
<dbReference type="InterPro" id="IPR038633">
    <property type="entry name" value="Rpn13/ADRM1_Pru_sf"/>
</dbReference>
<dbReference type="PANTHER" id="PTHR12225">
    <property type="entry name" value="ADHESION REGULATING MOLECULE 1 110 KDA CELL MEMBRANE GLYCOPROTEIN"/>
    <property type="match status" value="1"/>
</dbReference>
<keyword evidence="3" id="KW-0963">Cytoplasm</keyword>
<evidence type="ECO:0000256" key="5">
    <source>
        <dbReference type="ARBA" id="ARBA00023242"/>
    </source>
</evidence>
<dbReference type="OMA" id="IPGETMW"/>
<dbReference type="PANTHER" id="PTHR12225:SF0">
    <property type="entry name" value="PROTEASOMAL UBIQUITIN RECEPTOR ADRM1"/>
    <property type="match status" value="1"/>
</dbReference>
<evidence type="ECO:0000256" key="4">
    <source>
        <dbReference type="ARBA" id="ARBA00022942"/>
    </source>
</evidence>
<dbReference type="Proteomes" id="UP000005666">
    <property type="component" value="Chromosome 2"/>
</dbReference>
<evidence type="ECO:0000256" key="3">
    <source>
        <dbReference type="ARBA" id="ARBA00022490"/>
    </source>
</evidence>
<evidence type="ECO:0000256" key="1">
    <source>
        <dbReference type="ARBA" id="ARBA00004123"/>
    </source>
</evidence>
<dbReference type="GO" id="GO:0034515">
    <property type="term" value="C:proteasome storage granule"/>
    <property type="evidence" value="ECO:0007669"/>
    <property type="project" value="EnsemblFungi"/>
</dbReference>
<evidence type="ECO:0000256" key="2">
    <source>
        <dbReference type="ARBA" id="ARBA00004496"/>
    </source>
</evidence>
<feature type="compositionally biased region" description="Basic and acidic residues" evidence="6">
    <location>
        <begin position="144"/>
        <end position="159"/>
    </location>
</feature>
<dbReference type="InterPro" id="IPR006773">
    <property type="entry name" value="Rpn13/ADRM1"/>
</dbReference>
<gene>
    <name evidence="8" type="primary">TPHA0B01910</name>
    <name evidence="8" type="ordered locus">TPHA_0B01910</name>
</gene>
<dbReference type="PROSITE" id="PS51917">
    <property type="entry name" value="PRU"/>
    <property type="match status" value="1"/>
</dbReference>
<feature type="domain" description="Pru" evidence="7">
    <location>
        <begin position="5"/>
        <end position="136"/>
    </location>
</feature>
<keyword evidence="4" id="KW-0647">Proteasome</keyword>
<sequence length="159" mass="18196">MSTVKSIPKKIKFRAGIAKFDEVTKECIPLAVQGEIHLDASEEESELGFYDFEWKPTEDVNNPNNTPINLILIPGETVFVPIKSCTTGRVFAIIFSSNEKYFFWLQEKNPSNLRVNELSSNDKEIYQRITAILTAFEDDEDNEEGKALLNEKEKDVEME</sequence>
<accession>G8BPD2</accession>
<dbReference type="Pfam" id="PF04683">
    <property type="entry name" value="Rpn13_ADRM1_Pru"/>
    <property type="match status" value="1"/>
</dbReference>
<proteinExistence type="predicted"/>
<dbReference type="HOGENOM" id="CLU_115505_0_0_1"/>
<protein>
    <recommendedName>
        <fullName evidence="7">Pru domain-containing protein</fullName>
    </recommendedName>
</protein>
<dbReference type="GO" id="GO:0043161">
    <property type="term" value="P:proteasome-mediated ubiquitin-dependent protein catabolic process"/>
    <property type="evidence" value="ECO:0007669"/>
    <property type="project" value="EnsemblFungi"/>
</dbReference>
<evidence type="ECO:0000259" key="7">
    <source>
        <dbReference type="PROSITE" id="PS51917"/>
    </source>
</evidence>
<evidence type="ECO:0000313" key="9">
    <source>
        <dbReference type="Proteomes" id="UP000005666"/>
    </source>
</evidence>
<dbReference type="GO" id="GO:0043130">
    <property type="term" value="F:ubiquitin binding"/>
    <property type="evidence" value="ECO:0007669"/>
    <property type="project" value="EnsemblFungi"/>
</dbReference>